<accession>U1X731</accession>
<protein>
    <submittedName>
        <fullName evidence="1">Uncharacterized protein</fullName>
    </submittedName>
</protein>
<sequence length="87" mass="10230">MIEVRLTKPFIEYEEETMDMNKRIQMYTVEYECPIYGVVYYQNVSACDFEEARWHIHSVQPDAIIRAVSLLPADITEGYTDKPHPLS</sequence>
<evidence type="ECO:0000313" key="2">
    <source>
        <dbReference type="Proteomes" id="UP000016511"/>
    </source>
</evidence>
<comment type="caution">
    <text evidence="1">The sequence shown here is derived from an EMBL/GenBank/DDBJ whole genome shotgun (WGS) entry which is preliminary data.</text>
</comment>
<keyword evidence="2" id="KW-1185">Reference proteome</keyword>
<dbReference type="PATRIC" id="fig|649747.3.peg.1418"/>
<dbReference type="AlphaFoldDB" id="U1X731"/>
<dbReference type="EMBL" id="AWSJ01000104">
    <property type="protein sequence ID" value="ERI10343.1"/>
    <property type="molecule type" value="Genomic_DNA"/>
</dbReference>
<gene>
    <name evidence="1" type="ORF">HMPREF0083_01564</name>
</gene>
<organism evidence="1 2">
    <name type="scientific">Aneurinibacillus aneurinilyticus ATCC 12856</name>
    <dbReference type="NCBI Taxonomy" id="649747"/>
    <lineage>
        <taxon>Bacteria</taxon>
        <taxon>Bacillati</taxon>
        <taxon>Bacillota</taxon>
        <taxon>Bacilli</taxon>
        <taxon>Bacillales</taxon>
        <taxon>Paenibacillaceae</taxon>
        <taxon>Aneurinibacillus group</taxon>
        <taxon>Aneurinibacillus</taxon>
    </lineage>
</organism>
<dbReference type="RefSeq" id="WP_021619708.1">
    <property type="nucleotide sequence ID" value="NZ_KE952694.1"/>
</dbReference>
<evidence type="ECO:0000313" key="1">
    <source>
        <dbReference type="EMBL" id="ERI10343.1"/>
    </source>
</evidence>
<proteinExistence type="predicted"/>
<name>U1X731_ANEAE</name>
<reference evidence="1 2" key="1">
    <citation type="submission" date="2013-08" db="EMBL/GenBank/DDBJ databases">
        <authorList>
            <person name="Weinstock G."/>
            <person name="Sodergren E."/>
            <person name="Wylie T."/>
            <person name="Fulton L."/>
            <person name="Fulton R."/>
            <person name="Fronick C."/>
            <person name="O'Laughlin M."/>
            <person name="Godfrey J."/>
            <person name="Miner T."/>
            <person name="Herter B."/>
            <person name="Appelbaum E."/>
            <person name="Cordes M."/>
            <person name="Lek S."/>
            <person name="Wollam A."/>
            <person name="Pepin K.H."/>
            <person name="Palsikar V.B."/>
            <person name="Mitreva M."/>
            <person name="Wilson R.K."/>
        </authorList>
    </citation>
    <scope>NUCLEOTIDE SEQUENCE [LARGE SCALE GENOMIC DNA]</scope>
    <source>
        <strain evidence="1 2">ATCC 12856</strain>
    </source>
</reference>
<dbReference type="Proteomes" id="UP000016511">
    <property type="component" value="Unassembled WGS sequence"/>
</dbReference>
<dbReference type="STRING" id="649747.HMPREF0083_01564"/>
<dbReference type="HOGENOM" id="CLU_2476597_0_0_9"/>
<dbReference type="GeneID" id="92837749"/>